<sequence>MNKRKTTLLAITCTLASTIMSTALDASPARALGISPQGACIAEWVYQNPSQISSMQFYKMSEGTHYINKTGRDVTFTSTISNTSTIGGSVNGSIGGGWGPINYSLGFQANASYAWSTSESYAMTVSNNYEGWNEYGVNRDQYTGYYVYVNQFCNESNGSYITVTAPRTKTVVGRTRFVM</sequence>
<proteinExistence type="predicted"/>
<comment type="caution">
    <text evidence="2">The sequence shown here is derived from an EMBL/GenBank/DDBJ whole genome shotgun (WGS) entry which is preliminary data.</text>
</comment>
<keyword evidence="1" id="KW-0732">Signal</keyword>
<organism evidence="2 3">
    <name type="scientific">Tumebacillus permanentifrigoris</name>
    <dbReference type="NCBI Taxonomy" id="378543"/>
    <lineage>
        <taxon>Bacteria</taxon>
        <taxon>Bacillati</taxon>
        <taxon>Bacillota</taxon>
        <taxon>Bacilli</taxon>
        <taxon>Bacillales</taxon>
        <taxon>Alicyclobacillaceae</taxon>
        <taxon>Tumebacillus</taxon>
    </lineage>
</organism>
<name>A0A316DBF3_9BACL</name>
<accession>A0A316DBF3</accession>
<evidence type="ECO:0000256" key="1">
    <source>
        <dbReference type="SAM" id="SignalP"/>
    </source>
</evidence>
<feature type="signal peptide" evidence="1">
    <location>
        <begin position="1"/>
        <end position="25"/>
    </location>
</feature>
<evidence type="ECO:0000313" key="3">
    <source>
        <dbReference type="Proteomes" id="UP000245634"/>
    </source>
</evidence>
<evidence type="ECO:0000313" key="2">
    <source>
        <dbReference type="EMBL" id="PWK13956.1"/>
    </source>
</evidence>
<dbReference type="EMBL" id="QGGL01000006">
    <property type="protein sequence ID" value="PWK13956.1"/>
    <property type="molecule type" value="Genomic_DNA"/>
</dbReference>
<dbReference type="Proteomes" id="UP000245634">
    <property type="component" value="Unassembled WGS sequence"/>
</dbReference>
<dbReference type="AlphaFoldDB" id="A0A316DBF3"/>
<keyword evidence="3" id="KW-1185">Reference proteome</keyword>
<reference evidence="2 3" key="1">
    <citation type="submission" date="2018-05" db="EMBL/GenBank/DDBJ databases">
        <title>Genomic Encyclopedia of Type Strains, Phase IV (KMG-IV): sequencing the most valuable type-strain genomes for metagenomic binning, comparative biology and taxonomic classification.</title>
        <authorList>
            <person name="Goeker M."/>
        </authorList>
    </citation>
    <scope>NUCLEOTIDE SEQUENCE [LARGE SCALE GENOMIC DNA]</scope>
    <source>
        <strain evidence="2 3">DSM 18773</strain>
    </source>
</reference>
<gene>
    <name evidence="2" type="ORF">C7459_106254</name>
</gene>
<feature type="chain" id="PRO_5016404320" evidence="1">
    <location>
        <begin position="26"/>
        <end position="179"/>
    </location>
</feature>
<protein>
    <submittedName>
        <fullName evidence="2">Uncharacterized protein</fullName>
    </submittedName>
</protein>